<name>A0A378USF9_MYCFO</name>
<evidence type="ECO:0000256" key="1">
    <source>
        <dbReference type="SAM" id="SignalP"/>
    </source>
</evidence>
<organism evidence="2 3">
    <name type="scientific">Mycolicibacterium fortuitum</name>
    <name type="common">Mycobacterium fortuitum</name>
    <dbReference type="NCBI Taxonomy" id="1766"/>
    <lineage>
        <taxon>Bacteria</taxon>
        <taxon>Bacillati</taxon>
        <taxon>Actinomycetota</taxon>
        <taxon>Actinomycetes</taxon>
        <taxon>Mycobacteriales</taxon>
        <taxon>Mycobacteriaceae</taxon>
        <taxon>Mycolicibacterium</taxon>
    </lineage>
</organism>
<sequence>MTTRTASVMKTALGTAFAASVLVLGSPTAHADRAEPPPLYGYYNLFIDFSEQTFNGMPTPMNPITVPVEFTTNCDVNGCLARMDNSDDHARNPGAPVAYDYRWNGNRWETGGDYPYFCDRNDPGSAVQAHRSDYWVPNPDGSFSGERTLVIGGGGCPGEGPGTHWLPIALTPSDPPSDAPR</sequence>
<feature type="chain" id="PRO_5016607615" evidence="1">
    <location>
        <begin position="32"/>
        <end position="181"/>
    </location>
</feature>
<accession>A0A378USF9</accession>
<protein>
    <submittedName>
        <fullName evidence="2">Putative secreted protein</fullName>
    </submittedName>
</protein>
<evidence type="ECO:0000313" key="2">
    <source>
        <dbReference type="EMBL" id="STZ87882.1"/>
    </source>
</evidence>
<reference evidence="2 3" key="1">
    <citation type="submission" date="2018-06" db="EMBL/GenBank/DDBJ databases">
        <authorList>
            <consortium name="Pathogen Informatics"/>
            <person name="Doyle S."/>
        </authorList>
    </citation>
    <scope>NUCLEOTIDE SEQUENCE [LARGE SCALE GENOMIC DNA]</scope>
    <source>
        <strain evidence="2 3">NCTC1542</strain>
    </source>
</reference>
<dbReference type="AlphaFoldDB" id="A0A378USF9"/>
<gene>
    <name evidence="2" type="ORF">NCTC1542_02656</name>
</gene>
<proteinExistence type="predicted"/>
<evidence type="ECO:0000313" key="3">
    <source>
        <dbReference type="Proteomes" id="UP000255389"/>
    </source>
</evidence>
<keyword evidence="1" id="KW-0732">Signal</keyword>
<feature type="signal peptide" evidence="1">
    <location>
        <begin position="1"/>
        <end position="31"/>
    </location>
</feature>
<dbReference type="Proteomes" id="UP000255389">
    <property type="component" value="Unassembled WGS sequence"/>
</dbReference>
<dbReference type="EMBL" id="UGQY01000003">
    <property type="protein sequence ID" value="STZ87882.1"/>
    <property type="molecule type" value="Genomic_DNA"/>
</dbReference>